<dbReference type="PROSITE" id="PS51712">
    <property type="entry name" value="G_ENGA"/>
    <property type="match status" value="2"/>
</dbReference>
<dbReference type="Pfam" id="PF14714">
    <property type="entry name" value="KH_dom-like"/>
    <property type="match status" value="1"/>
</dbReference>
<dbReference type="InterPro" id="IPR027417">
    <property type="entry name" value="P-loop_NTPase"/>
</dbReference>
<organism evidence="13 14">
    <name type="scientific">Pseudomonas cavernae</name>
    <dbReference type="NCBI Taxonomy" id="2320867"/>
    <lineage>
        <taxon>Bacteria</taxon>
        <taxon>Pseudomonadati</taxon>
        <taxon>Pseudomonadota</taxon>
        <taxon>Gammaproteobacteria</taxon>
        <taxon>Pseudomonadales</taxon>
        <taxon>Pseudomonadaceae</taxon>
        <taxon>Pseudomonas</taxon>
    </lineage>
</organism>
<evidence type="ECO:0000256" key="4">
    <source>
        <dbReference type="ARBA" id="ARBA00022737"/>
    </source>
</evidence>
<dbReference type="PANTHER" id="PTHR43834:SF6">
    <property type="entry name" value="GTPASE DER"/>
    <property type="match status" value="1"/>
</dbReference>
<dbReference type="EMBL" id="CP032419">
    <property type="protein sequence ID" value="AYC31961.1"/>
    <property type="molecule type" value="Genomic_DNA"/>
</dbReference>
<evidence type="ECO:0000256" key="11">
    <source>
        <dbReference type="SAM" id="MobiDB-lite"/>
    </source>
</evidence>
<feature type="region of interest" description="Disordered" evidence="11">
    <location>
        <begin position="451"/>
        <end position="489"/>
    </location>
</feature>
<feature type="compositionally biased region" description="Basic and acidic residues" evidence="11">
    <location>
        <begin position="171"/>
        <end position="190"/>
    </location>
</feature>
<dbReference type="AlphaFoldDB" id="A0A385YZW7"/>
<dbReference type="GO" id="GO:0043022">
    <property type="term" value="F:ribosome binding"/>
    <property type="evidence" value="ECO:0007669"/>
    <property type="project" value="TreeGrafter"/>
</dbReference>
<evidence type="ECO:0000256" key="10">
    <source>
        <dbReference type="RuleBase" id="RU004481"/>
    </source>
</evidence>
<name>A0A385YZW7_9PSED</name>
<evidence type="ECO:0000256" key="7">
    <source>
        <dbReference type="ARBA" id="ARBA00032345"/>
    </source>
</evidence>
<dbReference type="InterPro" id="IPR016484">
    <property type="entry name" value="GTPase_Der"/>
</dbReference>
<feature type="binding site" evidence="8">
    <location>
        <begin position="56"/>
        <end position="60"/>
    </location>
    <ligand>
        <name>GTP</name>
        <dbReference type="ChEBI" id="CHEBI:37565"/>
        <label>1</label>
    </ligand>
</feature>
<dbReference type="Pfam" id="PF01926">
    <property type="entry name" value="MMR_HSR1"/>
    <property type="match status" value="2"/>
</dbReference>
<evidence type="ECO:0000313" key="14">
    <source>
        <dbReference type="Proteomes" id="UP000265560"/>
    </source>
</evidence>
<keyword evidence="3 8" id="KW-0690">Ribosome biogenesis</keyword>
<feature type="binding site" evidence="8">
    <location>
        <begin position="313"/>
        <end position="316"/>
    </location>
    <ligand>
        <name>GTP</name>
        <dbReference type="ChEBI" id="CHEBI:37565"/>
        <label>2</label>
    </ligand>
</feature>
<comment type="similarity">
    <text evidence="1 8 9 10">Belongs to the TRAFAC class TrmE-Era-EngA-EngB-Septin-like GTPase superfamily. EngA (Der) GTPase family.</text>
</comment>
<feature type="domain" description="EngA-type G" evidence="12">
    <location>
        <begin position="195"/>
        <end position="368"/>
    </location>
</feature>
<evidence type="ECO:0000256" key="3">
    <source>
        <dbReference type="ARBA" id="ARBA00022517"/>
    </source>
</evidence>
<comment type="function">
    <text evidence="8 10">GTPase that plays an essential role in the late steps of ribosome biogenesis.</text>
</comment>
<evidence type="ECO:0000256" key="1">
    <source>
        <dbReference type="ARBA" id="ARBA00008279"/>
    </source>
</evidence>
<evidence type="ECO:0000313" key="13">
    <source>
        <dbReference type="EMBL" id="AYC31961.1"/>
    </source>
</evidence>
<proteinExistence type="inferred from homology"/>
<dbReference type="GO" id="GO:0005525">
    <property type="term" value="F:GTP binding"/>
    <property type="evidence" value="ECO:0007669"/>
    <property type="project" value="UniProtKB-UniRule"/>
</dbReference>
<feature type="compositionally biased region" description="Basic residues" evidence="11">
    <location>
        <begin position="469"/>
        <end position="489"/>
    </location>
</feature>
<evidence type="ECO:0000256" key="6">
    <source>
        <dbReference type="ARBA" id="ARBA00023134"/>
    </source>
</evidence>
<protein>
    <recommendedName>
        <fullName evidence="2 8">GTPase Der</fullName>
    </recommendedName>
    <alternativeName>
        <fullName evidence="7 8">GTP-binding protein EngA</fullName>
    </alternativeName>
</protein>
<evidence type="ECO:0000256" key="9">
    <source>
        <dbReference type="PROSITE-ProRule" id="PRU01049"/>
    </source>
</evidence>
<dbReference type="InterPro" id="IPR032859">
    <property type="entry name" value="KH_dom-like"/>
</dbReference>
<dbReference type="InterPro" id="IPR031166">
    <property type="entry name" value="G_ENGA"/>
</dbReference>
<dbReference type="Proteomes" id="UP000265560">
    <property type="component" value="Chromosome"/>
</dbReference>
<sequence length="489" mass="54501">MVPVIALVGRPNVGKSTLFNRLTRSRDAIVGDLSGLTRDRQYGEARWQGRTYIVIDTGGISGDEEGIDAKMAEQSLQAIEEADIVLFMVDARAGLSAADQMIGEHLRKRNKRSLLVANKIDNLDPDVARAEFSPMGLGDALPIAGAHGRGITQLLEAALGGFPKDDEEQEEAHAEEVAEGEEAKRIPGPSEKDGIKIAIIGRPNVGKSTLVNRMLGEERVIVYDHPGTTRDSIYIPFEREGEKYTLIDTAGVRRRGKINEAVEKFSVVKTLQAIQDANVVIFVMDAREGVVDHDLNLLGFALETGRSLVIALNKWDGMEPGERDYVKTELERRLFFVDFADIHFISALHGTGVGHLYKSVQAAFKSAITRWPTSRLTQILEDAVQEHQPPLVNGRRIKLRYAHLGGANPPLIVIHGNQVEAVPKSYSRYLENTYRRVLKLVGTPIRIEYKGGDNPYEGKKNTLTDRQVNKKRRLMSHHKKAEKKRRDKR</sequence>
<dbReference type="Gene3D" id="3.30.300.20">
    <property type="match status" value="1"/>
</dbReference>
<dbReference type="Gene3D" id="3.40.50.300">
    <property type="entry name" value="P-loop containing nucleotide triphosphate hydrolases"/>
    <property type="match status" value="2"/>
</dbReference>
<keyword evidence="5 8" id="KW-0547">Nucleotide-binding</keyword>
<dbReference type="InterPro" id="IPR005225">
    <property type="entry name" value="Small_GTP-bd"/>
</dbReference>
<dbReference type="InterPro" id="IPR006073">
    <property type="entry name" value="GTP-bd"/>
</dbReference>
<feature type="binding site" evidence="8">
    <location>
        <begin position="9"/>
        <end position="16"/>
    </location>
    <ligand>
        <name>GTP</name>
        <dbReference type="ChEBI" id="CHEBI:37565"/>
        <label>1</label>
    </ligand>
</feature>
<feature type="region of interest" description="Disordered" evidence="11">
    <location>
        <begin position="164"/>
        <end position="190"/>
    </location>
</feature>
<dbReference type="CDD" id="cd01895">
    <property type="entry name" value="EngA2"/>
    <property type="match status" value="1"/>
</dbReference>
<comment type="subunit">
    <text evidence="8">Associates with the 50S ribosomal subunit.</text>
</comment>
<dbReference type="GO" id="GO:0042254">
    <property type="term" value="P:ribosome biogenesis"/>
    <property type="evidence" value="ECO:0007669"/>
    <property type="project" value="UniProtKB-KW"/>
</dbReference>
<dbReference type="PANTHER" id="PTHR43834">
    <property type="entry name" value="GTPASE DER"/>
    <property type="match status" value="1"/>
</dbReference>
<evidence type="ECO:0000256" key="8">
    <source>
        <dbReference type="HAMAP-Rule" id="MF_00195"/>
    </source>
</evidence>
<dbReference type="FunFam" id="3.40.50.300:FF:000040">
    <property type="entry name" value="GTPase Der"/>
    <property type="match status" value="1"/>
</dbReference>
<keyword evidence="14" id="KW-1185">Reference proteome</keyword>
<dbReference type="CDD" id="cd01894">
    <property type="entry name" value="EngA1"/>
    <property type="match status" value="1"/>
</dbReference>
<dbReference type="PIRSF" id="PIRSF006485">
    <property type="entry name" value="GTP-binding_EngA"/>
    <property type="match status" value="1"/>
</dbReference>
<dbReference type="FunFam" id="3.30.300.20:FF:000004">
    <property type="entry name" value="GTPase Der"/>
    <property type="match status" value="1"/>
</dbReference>
<dbReference type="FunFam" id="3.40.50.300:FF:000057">
    <property type="entry name" value="GTPase Der"/>
    <property type="match status" value="1"/>
</dbReference>
<feature type="compositionally biased region" description="Basic and acidic residues" evidence="11">
    <location>
        <begin position="451"/>
        <end position="463"/>
    </location>
</feature>
<dbReference type="OrthoDB" id="9805918at2"/>
<feature type="binding site" evidence="8">
    <location>
        <begin position="248"/>
        <end position="252"/>
    </location>
    <ligand>
        <name>GTP</name>
        <dbReference type="ChEBI" id="CHEBI:37565"/>
        <label>2</label>
    </ligand>
</feature>
<keyword evidence="6 8" id="KW-0342">GTP-binding</keyword>
<dbReference type="InterPro" id="IPR015946">
    <property type="entry name" value="KH_dom-like_a/b"/>
</dbReference>
<keyword evidence="4 10" id="KW-0677">Repeat</keyword>
<dbReference type="NCBIfam" id="TIGR03594">
    <property type="entry name" value="GTPase_EngA"/>
    <property type="match status" value="1"/>
</dbReference>
<evidence type="ECO:0000256" key="2">
    <source>
        <dbReference type="ARBA" id="ARBA00020953"/>
    </source>
</evidence>
<dbReference type="PRINTS" id="PR00326">
    <property type="entry name" value="GTP1OBG"/>
</dbReference>
<accession>A0A385YZW7</accession>
<dbReference type="RefSeq" id="WP_119892583.1">
    <property type="nucleotide sequence ID" value="NZ_CP032419.1"/>
</dbReference>
<feature type="binding site" evidence="8">
    <location>
        <begin position="201"/>
        <end position="208"/>
    </location>
    <ligand>
        <name>GTP</name>
        <dbReference type="ChEBI" id="CHEBI:37565"/>
        <label>2</label>
    </ligand>
</feature>
<evidence type="ECO:0000259" key="12">
    <source>
        <dbReference type="PROSITE" id="PS51712"/>
    </source>
</evidence>
<dbReference type="KEGG" id="pcav:D3880_06020"/>
<evidence type="ECO:0000256" key="5">
    <source>
        <dbReference type="ARBA" id="ARBA00022741"/>
    </source>
</evidence>
<reference evidence="14" key="1">
    <citation type="submission" date="2018-09" db="EMBL/GenBank/DDBJ databases">
        <authorList>
            <person name="Zhu H."/>
        </authorList>
    </citation>
    <scope>NUCLEOTIDE SEQUENCE [LARGE SCALE GENOMIC DNA]</scope>
    <source>
        <strain evidence="14">K2W31S-8</strain>
    </source>
</reference>
<feature type="binding site" evidence="8">
    <location>
        <begin position="118"/>
        <end position="121"/>
    </location>
    <ligand>
        <name>GTP</name>
        <dbReference type="ChEBI" id="CHEBI:37565"/>
        <label>1</label>
    </ligand>
</feature>
<dbReference type="SUPFAM" id="SSF52540">
    <property type="entry name" value="P-loop containing nucleoside triphosphate hydrolases"/>
    <property type="match status" value="2"/>
</dbReference>
<dbReference type="HAMAP" id="MF_00195">
    <property type="entry name" value="GTPase_Der"/>
    <property type="match status" value="1"/>
</dbReference>
<feature type="domain" description="EngA-type G" evidence="12">
    <location>
        <begin position="3"/>
        <end position="166"/>
    </location>
</feature>
<dbReference type="NCBIfam" id="TIGR00231">
    <property type="entry name" value="small_GTP"/>
    <property type="match status" value="2"/>
</dbReference>
<gene>
    <name evidence="8 13" type="primary">der</name>
    <name evidence="13" type="ORF">D3880_06020</name>
</gene>